<accession>A0AAV6ZN84</accession>
<dbReference type="Pfam" id="PF07677">
    <property type="entry name" value="A2M_recep"/>
    <property type="match status" value="1"/>
</dbReference>
<dbReference type="Gene3D" id="2.60.40.690">
    <property type="entry name" value="Alpha-macroglobulin, receptor-binding domain"/>
    <property type="match status" value="1"/>
</dbReference>
<feature type="domain" description="Alpha-macroglobulin receptor-binding" evidence="1">
    <location>
        <begin position="1"/>
        <end position="90"/>
    </location>
</feature>
<evidence type="ECO:0000259" key="1">
    <source>
        <dbReference type="SMART" id="SM01361"/>
    </source>
</evidence>
<sequence>MPVLEVSMMTGFAPDVISLNKLKRGMEKFGMSNKANDKGPIIFYLDKMKHREDECFTLNVNRIYKVGLIQPGSVTVYDHYKPENRCTKFYHMEKDRKSLYTICQNSVCRCAEDSCFQQQHPGDIIYAAWRYHKACSPGVDYVYRST</sequence>
<dbReference type="SUPFAM" id="SSF49410">
    <property type="entry name" value="Alpha-macroglobulin receptor domain"/>
    <property type="match status" value="1"/>
</dbReference>
<dbReference type="InterPro" id="IPR008993">
    <property type="entry name" value="TIMP-like_OB-fold"/>
</dbReference>
<name>A0AAV6ZN84_ENGPU</name>
<proteinExistence type="predicted"/>
<dbReference type="AlphaFoldDB" id="A0AAV6ZN84"/>
<dbReference type="InterPro" id="IPR009048">
    <property type="entry name" value="A-macroglobulin_rcpt-bd"/>
</dbReference>
<dbReference type="SMART" id="SM01361">
    <property type="entry name" value="A2M_recep"/>
    <property type="match status" value="1"/>
</dbReference>
<reference evidence="2" key="1">
    <citation type="thesis" date="2020" institute="ProQuest LLC" country="789 East Eisenhower Parkway, Ann Arbor, MI, USA">
        <title>Comparative Genomics and Chromosome Evolution.</title>
        <authorList>
            <person name="Mudd A.B."/>
        </authorList>
    </citation>
    <scope>NUCLEOTIDE SEQUENCE</scope>
    <source>
        <strain evidence="2">237g6f4</strain>
        <tissue evidence="2">Blood</tissue>
    </source>
</reference>
<gene>
    <name evidence="2" type="ORF">GDO81_024584</name>
</gene>
<dbReference type="Proteomes" id="UP000824782">
    <property type="component" value="Unassembled WGS sequence"/>
</dbReference>
<dbReference type="InterPro" id="IPR036595">
    <property type="entry name" value="A-macroglobulin_rcpt-bd_sf"/>
</dbReference>
<dbReference type="PANTHER" id="PTHR11412">
    <property type="entry name" value="MACROGLOBULIN / COMPLEMENT"/>
    <property type="match status" value="1"/>
</dbReference>
<dbReference type="PANTHER" id="PTHR11412:SF81">
    <property type="entry name" value="COMPLEMENT C3"/>
    <property type="match status" value="1"/>
</dbReference>
<protein>
    <recommendedName>
        <fullName evidence="1">Alpha-macroglobulin receptor-binding domain-containing protein</fullName>
    </recommendedName>
</protein>
<dbReference type="InterPro" id="IPR050473">
    <property type="entry name" value="A2M/Complement_sys"/>
</dbReference>
<keyword evidence="3" id="KW-1185">Reference proteome</keyword>
<comment type="caution">
    <text evidence="2">The sequence shown here is derived from an EMBL/GenBank/DDBJ whole genome shotgun (WGS) entry which is preliminary data.</text>
</comment>
<dbReference type="GO" id="GO:0005576">
    <property type="term" value="C:extracellular region"/>
    <property type="evidence" value="ECO:0007669"/>
    <property type="project" value="InterPro"/>
</dbReference>
<dbReference type="EMBL" id="WNYA01000045">
    <property type="protein sequence ID" value="KAG8550511.1"/>
    <property type="molecule type" value="Genomic_DNA"/>
</dbReference>
<evidence type="ECO:0000313" key="2">
    <source>
        <dbReference type="EMBL" id="KAG8550511.1"/>
    </source>
</evidence>
<evidence type="ECO:0000313" key="3">
    <source>
        <dbReference type="Proteomes" id="UP000824782"/>
    </source>
</evidence>
<dbReference type="Gene3D" id="2.40.50.120">
    <property type="match status" value="1"/>
</dbReference>
<organism evidence="2 3">
    <name type="scientific">Engystomops pustulosus</name>
    <name type="common">Tungara frog</name>
    <name type="synonym">Physalaemus pustulosus</name>
    <dbReference type="NCBI Taxonomy" id="76066"/>
    <lineage>
        <taxon>Eukaryota</taxon>
        <taxon>Metazoa</taxon>
        <taxon>Chordata</taxon>
        <taxon>Craniata</taxon>
        <taxon>Vertebrata</taxon>
        <taxon>Euteleostomi</taxon>
        <taxon>Amphibia</taxon>
        <taxon>Batrachia</taxon>
        <taxon>Anura</taxon>
        <taxon>Neobatrachia</taxon>
        <taxon>Hyloidea</taxon>
        <taxon>Leptodactylidae</taxon>
        <taxon>Leiuperinae</taxon>
        <taxon>Engystomops</taxon>
    </lineage>
</organism>